<dbReference type="Proteomes" id="UP000033633">
    <property type="component" value="Unassembled WGS sequence"/>
</dbReference>
<dbReference type="PATRIC" id="fig|265726.11.peg.2166"/>
<dbReference type="Gene3D" id="1.10.260.40">
    <property type="entry name" value="lambda repressor-like DNA-binding domains"/>
    <property type="match status" value="1"/>
</dbReference>
<dbReference type="AlphaFoldDB" id="A0A0F5VGK7"/>
<dbReference type="CDD" id="cd01392">
    <property type="entry name" value="HTH_LacI"/>
    <property type="match status" value="1"/>
</dbReference>
<dbReference type="InterPro" id="IPR028082">
    <property type="entry name" value="Peripla_BP_I"/>
</dbReference>
<evidence type="ECO:0000313" key="5">
    <source>
        <dbReference type="EMBL" id="KKD00962.1"/>
    </source>
</evidence>
<dbReference type="InterPro" id="IPR010982">
    <property type="entry name" value="Lambda_DNA-bd_dom_sf"/>
</dbReference>
<dbReference type="RefSeq" id="WP_046219330.1">
    <property type="nucleotide sequence ID" value="NZ_JWYV01000002.1"/>
</dbReference>
<sequence>MATINDVCKATGYSKATVSRVLNGTGQVKAATRDAVLAAMQTLGYQPNALAQALATNTSNTIGLILPHFQSSYFGSILHHAEQSTQRDNKKLLVVNSRNTADGEREAVATLASQRCDAILLYSRHLSLADLAALQQSVLPPLIILNRQSEDSTLHSFGLDQRQLAEIAMQHLLDLGHRNIACITSPLASETGQIRYAVYQKMLEQQRISIQPGWVYEGTNTLASGYQAVEQLLGSQQSFSAIFACNDDMAIGAIRALHDHGLRVPQDISVMGIDNEPAAAYAIPSLTTVSLPIVRLTQDAMTLAIALANKQSVQTHHQTYRGELVLRESTQALTSAHSSY</sequence>
<dbReference type="InterPro" id="IPR046335">
    <property type="entry name" value="LacI/GalR-like_sensor"/>
</dbReference>
<dbReference type="PROSITE" id="PS50932">
    <property type="entry name" value="HTH_LACI_2"/>
    <property type="match status" value="1"/>
</dbReference>
<name>A0A0F5VGK7_9GAMM</name>
<dbReference type="PANTHER" id="PTHR30146">
    <property type="entry name" value="LACI-RELATED TRANSCRIPTIONAL REPRESSOR"/>
    <property type="match status" value="1"/>
</dbReference>
<dbReference type="SUPFAM" id="SSF47413">
    <property type="entry name" value="lambda repressor-like DNA-binding domains"/>
    <property type="match status" value="1"/>
</dbReference>
<dbReference type="OrthoDB" id="9798934at2"/>
<proteinExistence type="predicted"/>
<dbReference type="PANTHER" id="PTHR30146:SF67">
    <property type="entry name" value="HTH-TYPE TRANSCRIPTIONAL REGULATOR ASCG"/>
    <property type="match status" value="1"/>
</dbReference>
<dbReference type="GO" id="GO:0003700">
    <property type="term" value="F:DNA-binding transcription factor activity"/>
    <property type="evidence" value="ECO:0007669"/>
    <property type="project" value="TreeGrafter"/>
</dbReference>
<dbReference type="STRING" id="265726.KY46_04025"/>
<dbReference type="Pfam" id="PF00356">
    <property type="entry name" value="LacI"/>
    <property type="match status" value="1"/>
</dbReference>
<keyword evidence="1" id="KW-0805">Transcription regulation</keyword>
<evidence type="ECO:0000313" key="6">
    <source>
        <dbReference type="Proteomes" id="UP000033633"/>
    </source>
</evidence>
<dbReference type="SUPFAM" id="SSF53822">
    <property type="entry name" value="Periplasmic binding protein-like I"/>
    <property type="match status" value="1"/>
</dbReference>
<gene>
    <name evidence="5" type="ORF">KY46_04025</name>
</gene>
<dbReference type="EMBL" id="JWYV01000002">
    <property type="protein sequence ID" value="KKD00962.1"/>
    <property type="molecule type" value="Genomic_DNA"/>
</dbReference>
<organism evidence="5 6">
    <name type="scientific">Photobacterium halotolerans</name>
    <dbReference type="NCBI Taxonomy" id="265726"/>
    <lineage>
        <taxon>Bacteria</taxon>
        <taxon>Pseudomonadati</taxon>
        <taxon>Pseudomonadota</taxon>
        <taxon>Gammaproteobacteria</taxon>
        <taxon>Vibrionales</taxon>
        <taxon>Vibrionaceae</taxon>
        <taxon>Photobacterium</taxon>
    </lineage>
</organism>
<reference evidence="5 6" key="1">
    <citation type="submission" date="2014-12" db="EMBL/GenBank/DDBJ databases">
        <title>Mercury Reductase activity and rhizosphere competence traits in the genome of root associated Photobacterium halotolerans MELD1.</title>
        <authorList>
            <person name="Mathew D.C."/>
            <person name="Huang C.-C."/>
        </authorList>
    </citation>
    <scope>NUCLEOTIDE SEQUENCE [LARGE SCALE GENOMIC DNA]</scope>
    <source>
        <strain evidence="5 6">MELD1</strain>
    </source>
</reference>
<dbReference type="InterPro" id="IPR000843">
    <property type="entry name" value="HTH_LacI"/>
</dbReference>
<evidence type="ECO:0000256" key="2">
    <source>
        <dbReference type="ARBA" id="ARBA00023125"/>
    </source>
</evidence>
<dbReference type="GO" id="GO:0000976">
    <property type="term" value="F:transcription cis-regulatory region binding"/>
    <property type="evidence" value="ECO:0007669"/>
    <property type="project" value="TreeGrafter"/>
</dbReference>
<evidence type="ECO:0000256" key="1">
    <source>
        <dbReference type="ARBA" id="ARBA00023015"/>
    </source>
</evidence>
<dbReference type="Pfam" id="PF13377">
    <property type="entry name" value="Peripla_BP_3"/>
    <property type="match status" value="1"/>
</dbReference>
<keyword evidence="6" id="KW-1185">Reference proteome</keyword>
<evidence type="ECO:0000259" key="4">
    <source>
        <dbReference type="PROSITE" id="PS50932"/>
    </source>
</evidence>
<keyword evidence="2" id="KW-0238">DNA-binding</keyword>
<dbReference type="SMART" id="SM00354">
    <property type="entry name" value="HTH_LACI"/>
    <property type="match status" value="1"/>
</dbReference>
<dbReference type="Gene3D" id="3.40.50.2300">
    <property type="match status" value="2"/>
</dbReference>
<evidence type="ECO:0000256" key="3">
    <source>
        <dbReference type="ARBA" id="ARBA00023163"/>
    </source>
</evidence>
<keyword evidence="3" id="KW-0804">Transcription</keyword>
<protein>
    <submittedName>
        <fullName evidence="5">LacI family transcriptional regulator</fullName>
    </submittedName>
</protein>
<feature type="domain" description="HTH lacI-type" evidence="4">
    <location>
        <begin position="2"/>
        <end position="56"/>
    </location>
</feature>
<comment type="caution">
    <text evidence="5">The sequence shown here is derived from an EMBL/GenBank/DDBJ whole genome shotgun (WGS) entry which is preliminary data.</text>
</comment>
<accession>A0A0F5VGK7</accession>
<dbReference type="CDD" id="cd06270">
    <property type="entry name" value="PBP1_GalS-like"/>
    <property type="match status" value="1"/>
</dbReference>